<evidence type="ECO:0000256" key="4">
    <source>
        <dbReference type="PIRSR" id="PIRSR606710-1"/>
    </source>
</evidence>
<evidence type="ECO:0000256" key="6">
    <source>
        <dbReference type="RuleBase" id="RU361187"/>
    </source>
</evidence>
<evidence type="ECO:0000256" key="3">
    <source>
        <dbReference type="ARBA" id="ARBA00023295"/>
    </source>
</evidence>
<dbReference type="SUPFAM" id="SSF49899">
    <property type="entry name" value="Concanavalin A-like lectins/glucanases"/>
    <property type="match status" value="1"/>
</dbReference>
<organism evidence="8">
    <name type="scientific">Ligilactobacillus agilis</name>
    <dbReference type="NCBI Taxonomy" id="1601"/>
    <lineage>
        <taxon>Bacteria</taxon>
        <taxon>Bacillati</taxon>
        <taxon>Bacillota</taxon>
        <taxon>Bacilli</taxon>
        <taxon>Lactobacillales</taxon>
        <taxon>Lactobacillaceae</taxon>
        <taxon>Ligilactobacillus</taxon>
    </lineage>
</organism>
<dbReference type="GO" id="GO:0004553">
    <property type="term" value="F:hydrolase activity, hydrolyzing O-glycosyl compounds"/>
    <property type="evidence" value="ECO:0007669"/>
    <property type="project" value="InterPro"/>
</dbReference>
<dbReference type="AlphaFoldDB" id="A0A6F9XS88"/>
<dbReference type="RefSeq" id="WP_172585797.1">
    <property type="nucleotide sequence ID" value="NZ_BLAN01000053.1"/>
</dbReference>
<keyword evidence="2 6" id="KW-0378">Hydrolase</keyword>
<dbReference type="InterPro" id="IPR023296">
    <property type="entry name" value="Glyco_hydro_beta-prop_sf"/>
</dbReference>
<evidence type="ECO:0000256" key="5">
    <source>
        <dbReference type="PIRSR" id="PIRSR606710-2"/>
    </source>
</evidence>
<dbReference type="PANTHER" id="PTHR42812:SF12">
    <property type="entry name" value="BETA-XYLOSIDASE-RELATED"/>
    <property type="match status" value="1"/>
</dbReference>
<dbReference type="InterPro" id="IPR041542">
    <property type="entry name" value="GH43_C2"/>
</dbReference>
<evidence type="ECO:0000313" key="8">
    <source>
        <dbReference type="EMBL" id="GET08067.1"/>
    </source>
</evidence>
<feature type="site" description="Important for catalytic activity, responsible for pKa modulation of the active site Glu and correct orientation of both the proton donor and substrate" evidence="5">
    <location>
        <position position="125"/>
    </location>
</feature>
<keyword evidence="3 6" id="KW-0326">Glycosidase</keyword>
<reference evidence="8" key="1">
    <citation type="submission" date="2019-10" db="EMBL/GenBank/DDBJ databases">
        <title>Lactobacillus agilis SY111 Whole Genome Sequencing Project.</title>
        <authorList>
            <person name="Suzuki S."/>
            <person name="Endo A."/>
            <person name="Maeno S."/>
            <person name="Shiwa Y."/>
            <person name="Matsutani M."/>
            <person name="Kajikawa A."/>
        </authorList>
    </citation>
    <scope>NUCLEOTIDE SEQUENCE</scope>
    <source>
        <strain evidence="8">SY111</strain>
    </source>
</reference>
<dbReference type="PANTHER" id="PTHR42812">
    <property type="entry name" value="BETA-XYLOSIDASE"/>
    <property type="match status" value="1"/>
</dbReference>
<dbReference type="Gene3D" id="2.60.120.200">
    <property type="match status" value="1"/>
</dbReference>
<dbReference type="InterPro" id="IPR013320">
    <property type="entry name" value="ConA-like_dom_sf"/>
</dbReference>
<dbReference type="Pfam" id="PF04616">
    <property type="entry name" value="Glyco_hydro_43"/>
    <property type="match status" value="1"/>
</dbReference>
<evidence type="ECO:0000259" key="7">
    <source>
        <dbReference type="Pfam" id="PF17851"/>
    </source>
</evidence>
<dbReference type="Proteomes" id="UP000494178">
    <property type="component" value="Unassembled WGS sequence"/>
</dbReference>
<feature type="active site" description="Proton donor" evidence="4">
    <location>
        <position position="180"/>
    </location>
</feature>
<feature type="domain" description="Beta-xylosidase C-terminal Concanavalin A-like" evidence="7">
    <location>
        <begin position="322"/>
        <end position="426"/>
    </location>
</feature>
<dbReference type="Gene3D" id="2.115.10.20">
    <property type="entry name" value="Glycosyl hydrolase domain, family 43"/>
    <property type="match status" value="1"/>
</dbReference>
<dbReference type="GO" id="GO:0005975">
    <property type="term" value="P:carbohydrate metabolic process"/>
    <property type="evidence" value="ECO:0007669"/>
    <property type="project" value="InterPro"/>
</dbReference>
<proteinExistence type="inferred from homology"/>
<gene>
    <name evidence="8" type="ORF">SY111_06910</name>
</gene>
<dbReference type="InterPro" id="IPR051795">
    <property type="entry name" value="Glycosyl_Hydrlase_43"/>
</dbReference>
<comment type="similarity">
    <text evidence="1 6">Belongs to the glycosyl hydrolase 43 family.</text>
</comment>
<feature type="active site" description="Proton acceptor" evidence="4">
    <location>
        <position position="14"/>
    </location>
</feature>
<name>A0A6F9XS88_9LACO</name>
<dbReference type="CDD" id="cd18617">
    <property type="entry name" value="GH43_XynB-like"/>
    <property type="match status" value="1"/>
</dbReference>
<evidence type="ECO:0000256" key="2">
    <source>
        <dbReference type="ARBA" id="ARBA00022801"/>
    </source>
</evidence>
<sequence>MHYQNPIRRGMYPDPSIVLVDDTYYLVNSTFEYYPGIALSKSKDLVNWETMPSVARKTSQADLRTAKSNEGIFAVCIRYYNNHFYVVTTNFAEFKTFIIRGEFSKDKSQIIWEDSRVEVNVMGIDPDLFFEDGKSYLQFTGYIDDQGTKALQQVEFNLETGEIFRGPEVLTLGTGGRDVEGPHILKQKGYYYLLAAEGGTGQGHMITILRSKNLWGPYSEERGVNPLFTNRDRANEPLQNIGHADLFQDVNGNWWLTCLGTRPATVGFSQITNIGRETLLYPVDWSGTWPKIYEGVPTVEVDLTNFPEHAKAIGQQKPVNFSDDFAFGQLKNDWLTLRASLGSNLEVSPGKLSLHGSKKELAELGTPAFLGLRQAEHTETLTLEVDPSTNPGQGFIALVAIINVDHYAELTVHKAEVGYDIYHRQQVADLLVNEKVGHLAELPRTLILKNTPAEKTFIAKTADEQVSFTVKALNLANEALAALNTGDIEGLHAYGNDATLVIKKVTREVN</sequence>
<dbReference type="Pfam" id="PF17851">
    <property type="entry name" value="GH43_C2"/>
    <property type="match status" value="1"/>
</dbReference>
<dbReference type="EMBL" id="BLAN01000053">
    <property type="protein sequence ID" value="GET08067.1"/>
    <property type="molecule type" value="Genomic_DNA"/>
</dbReference>
<comment type="caution">
    <text evidence="8">The sequence shown here is derived from an EMBL/GenBank/DDBJ whole genome shotgun (WGS) entry which is preliminary data.</text>
</comment>
<dbReference type="SUPFAM" id="SSF75005">
    <property type="entry name" value="Arabinanase/levansucrase/invertase"/>
    <property type="match status" value="1"/>
</dbReference>
<protein>
    <submittedName>
        <fullName evidence="8">Xylan 1,4-beta-xylosidase</fullName>
    </submittedName>
</protein>
<evidence type="ECO:0000256" key="1">
    <source>
        <dbReference type="ARBA" id="ARBA00009865"/>
    </source>
</evidence>
<dbReference type="InterPro" id="IPR006710">
    <property type="entry name" value="Glyco_hydro_43"/>
</dbReference>
<accession>A0A6F9XS88</accession>